<evidence type="ECO:0000259" key="14">
    <source>
        <dbReference type="PROSITE" id="PS50157"/>
    </source>
</evidence>
<dbReference type="PANTHER" id="PTHR10694">
    <property type="entry name" value="LYSINE-SPECIFIC DEMETHYLASE"/>
    <property type="match status" value="1"/>
</dbReference>
<dbReference type="GO" id="GO:0040029">
    <property type="term" value="P:epigenetic regulation of gene expression"/>
    <property type="evidence" value="ECO:0007669"/>
    <property type="project" value="UniProtKB-ARBA"/>
</dbReference>
<dbReference type="Pfam" id="PF02373">
    <property type="entry name" value="JmjC"/>
    <property type="match status" value="1"/>
</dbReference>
<feature type="region of interest" description="Disordered" evidence="13">
    <location>
        <begin position="508"/>
        <end position="540"/>
    </location>
</feature>
<evidence type="ECO:0000313" key="18">
    <source>
        <dbReference type="Proteomes" id="UP000001514"/>
    </source>
</evidence>
<feature type="region of interest" description="Disordered" evidence="13">
    <location>
        <begin position="863"/>
        <end position="888"/>
    </location>
</feature>
<feature type="compositionally biased region" description="Basic and acidic residues" evidence="13">
    <location>
        <begin position="870"/>
        <end position="880"/>
    </location>
</feature>
<feature type="domain" description="JmjN" evidence="15">
    <location>
        <begin position="16"/>
        <end position="57"/>
    </location>
</feature>
<organism evidence="18">
    <name type="scientific">Selaginella moellendorffii</name>
    <name type="common">Spikemoss</name>
    <dbReference type="NCBI Taxonomy" id="88036"/>
    <lineage>
        <taxon>Eukaryota</taxon>
        <taxon>Viridiplantae</taxon>
        <taxon>Streptophyta</taxon>
        <taxon>Embryophyta</taxon>
        <taxon>Tracheophyta</taxon>
        <taxon>Lycopodiopsida</taxon>
        <taxon>Selaginellales</taxon>
        <taxon>Selaginellaceae</taxon>
        <taxon>Selaginella</taxon>
    </lineage>
</organism>
<dbReference type="Gramene" id="EFJ36270">
    <property type="protein sequence ID" value="EFJ36270"/>
    <property type="gene ID" value="SELMODRAFT_438136"/>
</dbReference>
<dbReference type="Gene3D" id="3.30.160.60">
    <property type="entry name" value="Classic Zinc Finger"/>
    <property type="match status" value="1"/>
</dbReference>
<keyword evidence="9" id="KW-0805">Transcription regulation</keyword>
<keyword evidence="4" id="KW-0862">Zinc</keyword>
<keyword evidence="1" id="KW-0479">Metal-binding</keyword>
<evidence type="ECO:0008006" key="19">
    <source>
        <dbReference type="Google" id="ProtNLM"/>
    </source>
</evidence>
<dbReference type="eggNOG" id="KOG1246">
    <property type="taxonomic scope" value="Eukaryota"/>
</dbReference>
<dbReference type="STRING" id="88036.D8QUC4"/>
<keyword evidence="6" id="KW-0223">Dioxygenase</keyword>
<keyword evidence="11" id="KW-0539">Nucleus</keyword>
<reference evidence="17 18" key="1">
    <citation type="journal article" date="2011" name="Science">
        <title>The Selaginella genome identifies genetic changes associated with the evolution of vascular plants.</title>
        <authorList>
            <person name="Banks J.A."/>
            <person name="Nishiyama T."/>
            <person name="Hasebe M."/>
            <person name="Bowman J.L."/>
            <person name="Gribskov M."/>
            <person name="dePamphilis C."/>
            <person name="Albert V.A."/>
            <person name="Aono N."/>
            <person name="Aoyama T."/>
            <person name="Ambrose B.A."/>
            <person name="Ashton N.W."/>
            <person name="Axtell M.J."/>
            <person name="Barker E."/>
            <person name="Barker M.S."/>
            <person name="Bennetzen J.L."/>
            <person name="Bonawitz N.D."/>
            <person name="Chapple C."/>
            <person name="Cheng C."/>
            <person name="Correa L.G."/>
            <person name="Dacre M."/>
            <person name="DeBarry J."/>
            <person name="Dreyer I."/>
            <person name="Elias M."/>
            <person name="Engstrom E.M."/>
            <person name="Estelle M."/>
            <person name="Feng L."/>
            <person name="Finet C."/>
            <person name="Floyd S.K."/>
            <person name="Frommer W.B."/>
            <person name="Fujita T."/>
            <person name="Gramzow L."/>
            <person name="Gutensohn M."/>
            <person name="Harholt J."/>
            <person name="Hattori M."/>
            <person name="Heyl A."/>
            <person name="Hirai T."/>
            <person name="Hiwatashi Y."/>
            <person name="Ishikawa M."/>
            <person name="Iwata M."/>
            <person name="Karol K.G."/>
            <person name="Koehler B."/>
            <person name="Kolukisaoglu U."/>
            <person name="Kubo M."/>
            <person name="Kurata T."/>
            <person name="Lalonde S."/>
            <person name="Li K."/>
            <person name="Li Y."/>
            <person name="Litt A."/>
            <person name="Lyons E."/>
            <person name="Manning G."/>
            <person name="Maruyama T."/>
            <person name="Michael T.P."/>
            <person name="Mikami K."/>
            <person name="Miyazaki S."/>
            <person name="Morinaga S."/>
            <person name="Murata T."/>
            <person name="Mueller-Roeber B."/>
            <person name="Nelson D.R."/>
            <person name="Obara M."/>
            <person name="Oguri Y."/>
            <person name="Olmstead R.G."/>
            <person name="Onodera N."/>
            <person name="Petersen B.L."/>
            <person name="Pils B."/>
            <person name="Prigge M."/>
            <person name="Rensing S.A."/>
            <person name="Riano-Pachon D.M."/>
            <person name="Roberts A.W."/>
            <person name="Sato Y."/>
            <person name="Scheller H.V."/>
            <person name="Schulz B."/>
            <person name="Schulz C."/>
            <person name="Shakirov E.V."/>
            <person name="Shibagaki N."/>
            <person name="Shinohara N."/>
            <person name="Shippen D.E."/>
            <person name="Soerensen I."/>
            <person name="Sotooka R."/>
            <person name="Sugimoto N."/>
            <person name="Sugita M."/>
            <person name="Sumikawa N."/>
            <person name="Tanurdzic M."/>
            <person name="Theissen G."/>
            <person name="Ulvskov P."/>
            <person name="Wakazuki S."/>
            <person name="Weng J.K."/>
            <person name="Willats W.W."/>
            <person name="Wipf D."/>
            <person name="Wolf P.G."/>
            <person name="Yang L."/>
            <person name="Zimmer A.D."/>
            <person name="Zhu Q."/>
            <person name="Mitros T."/>
            <person name="Hellsten U."/>
            <person name="Loque D."/>
            <person name="Otillar R."/>
            <person name="Salamov A."/>
            <person name="Schmutz J."/>
            <person name="Shapiro H."/>
            <person name="Lindquist E."/>
            <person name="Lucas S."/>
            <person name="Rokhsar D."/>
            <person name="Grigoriev I.V."/>
        </authorList>
    </citation>
    <scope>NUCLEOTIDE SEQUENCE [LARGE SCALE GENOMIC DNA]</scope>
</reference>
<dbReference type="InterPro" id="IPR036236">
    <property type="entry name" value="Znf_C2H2_sf"/>
</dbReference>
<feature type="domain" description="C2H2-type" evidence="14">
    <location>
        <begin position="1127"/>
        <end position="1156"/>
    </location>
</feature>
<feature type="compositionally biased region" description="Acidic residues" evidence="13">
    <location>
        <begin position="971"/>
        <end position="990"/>
    </location>
</feature>
<evidence type="ECO:0000256" key="1">
    <source>
        <dbReference type="ARBA" id="ARBA00022723"/>
    </source>
</evidence>
<dbReference type="EMBL" id="GL377567">
    <property type="protein sequence ID" value="EFJ36270.1"/>
    <property type="molecule type" value="Genomic_DNA"/>
</dbReference>
<dbReference type="SUPFAM" id="SSF57667">
    <property type="entry name" value="beta-beta-alpha zinc fingers"/>
    <property type="match status" value="1"/>
</dbReference>
<dbReference type="Gene3D" id="2.60.120.650">
    <property type="entry name" value="Cupin"/>
    <property type="match status" value="1"/>
</dbReference>
<dbReference type="HOGENOM" id="CLU_001687_1_0_1"/>
<evidence type="ECO:0000256" key="4">
    <source>
        <dbReference type="ARBA" id="ARBA00022833"/>
    </source>
</evidence>
<evidence type="ECO:0000256" key="7">
    <source>
        <dbReference type="ARBA" id="ARBA00023002"/>
    </source>
</evidence>
<dbReference type="eggNOG" id="KOG1721">
    <property type="taxonomic scope" value="Eukaryota"/>
</dbReference>
<keyword evidence="8" id="KW-0408">Iron</keyword>
<feature type="domain" description="C2H2-type" evidence="14">
    <location>
        <begin position="1097"/>
        <end position="1126"/>
    </location>
</feature>
<dbReference type="OMA" id="MRFREPS"/>
<evidence type="ECO:0000256" key="10">
    <source>
        <dbReference type="ARBA" id="ARBA00023163"/>
    </source>
</evidence>
<evidence type="ECO:0000256" key="9">
    <source>
        <dbReference type="ARBA" id="ARBA00023015"/>
    </source>
</evidence>
<protein>
    <recommendedName>
        <fullName evidence="19">JmjC domain-containing protein</fullName>
    </recommendedName>
</protein>
<evidence type="ECO:0000256" key="6">
    <source>
        <dbReference type="ARBA" id="ARBA00022964"/>
    </source>
</evidence>
<dbReference type="KEGG" id="smo:SELMODRAFT_438136"/>
<name>D8QUC4_SELML</name>
<dbReference type="GO" id="GO:0005634">
    <property type="term" value="C:nucleus"/>
    <property type="evidence" value="ECO:0000318"/>
    <property type="project" value="GO_Central"/>
</dbReference>
<dbReference type="PANTHER" id="PTHR10694:SF38">
    <property type="entry name" value="LYSINE-SPECIFIC DEMETHYLASE REF6"/>
    <property type="match status" value="1"/>
</dbReference>
<dbReference type="SMART" id="SM00545">
    <property type="entry name" value="JmjN"/>
    <property type="match status" value="1"/>
</dbReference>
<evidence type="ECO:0000256" key="12">
    <source>
        <dbReference type="PROSITE-ProRule" id="PRU00042"/>
    </source>
</evidence>
<dbReference type="GO" id="GO:0000785">
    <property type="term" value="C:chromatin"/>
    <property type="evidence" value="ECO:0000318"/>
    <property type="project" value="GO_Central"/>
</dbReference>
<evidence type="ECO:0000259" key="15">
    <source>
        <dbReference type="PROSITE" id="PS51183"/>
    </source>
</evidence>
<dbReference type="InParanoid" id="D8QUC4"/>
<dbReference type="GO" id="GO:0008270">
    <property type="term" value="F:zinc ion binding"/>
    <property type="evidence" value="ECO:0007669"/>
    <property type="project" value="UniProtKB-KW"/>
</dbReference>
<dbReference type="PROSITE" id="PS00028">
    <property type="entry name" value="ZINC_FINGER_C2H2_1"/>
    <property type="match status" value="2"/>
</dbReference>
<keyword evidence="7" id="KW-0560">Oxidoreductase</keyword>
<evidence type="ECO:0000313" key="17">
    <source>
        <dbReference type="EMBL" id="EFJ36270.1"/>
    </source>
</evidence>
<dbReference type="Pfam" id="PF02375">
    <property type="entry name" value="JmjN"/>
    <property type="match status" value="1"/>
</dbReference>
<feature type="compositionally biased region" description="Acidic residues" evidence="13">
    <location>
        <begin position="1000"/>
        <end position="1011"/>
    </location>
</feature>
<feature type="region of interest" description="Disordered" evidence="13">
    <location>
        <begin position="1170"/>
        <end position="1191"/>
    </location>
</feature>
<dbReference type="PROSITE" id="PS51183">
    <property type="entry name" value="JMJN"/>
    <property type="match status" value="1"/>
</dbReference>
<feature type="region of interest" description="Disordered" evidence="13">
    <location>
        <begin position="929"/>
        <end position="1063"/>
    </location>
</feature>
<dbReference type="InterPro" id="IPR003349">
    <property type="entry name" value="JmjN"/>
</dbReference>
<proteinExistence type="predicted"/>
<dbReference type="SMART" id="SM00355">
    <property type="entry name" value="ZnF_C2H2"/>
    <property type="match status" value="3"/>
</dbReference>
<dbReference type="SUPFAM" id="SSF51197">
    <property type="entry name" value="Clavaminate synthase-like"/>
    <property type="match status" value="1"/>
</dbReference>
<evidence type="ECO:0000256" key="8">
    <source>
        <dbReference type="ARBA" id="ARBA00023004"/>
    </source>
</evidence>
<evidence type="ECO:0000256" key="11">
    <source>
        <dbReference type="ARBA" id="ARBA00023242"/>
    </source>
</evidence>
<feature type="region of interest" description="Disordered" evidence="13">
    <location>
        <begin position="748"/>
        <end position="797"/>
    </location>
</feature>
<dbReference type="SMART" id="SM00558">
    <property type="entry name" value="JmjC"/>
    <property type="match status" value="1"/>
</dbReference>
<evidence type="ECO:0000256" key="13">
    <source>
        <dbReference type="SAM" id="MobiDB-lite"/>
    </source>
</evidence>
<feature type="compositionally biased region" description="Basic and acidic residues" evidence="13">
    <location>
        <begin position="780"/>
        <end position="797"/>
    </location>
</feature>
<evidence type="ECO:0000256" key="3">
    <source>
        <dbReference type="ARBA" id="ARBA00022771"/>
    </source>
</evidence>
<dbReference type="InterPro" id="IPR013087">
    <property type="entry name" value="Znf_C2H2_type"/>
</dbReference>
<evidence type="ECO:0000256" key="2">
    <source>
        <dbReference type="ARBA" id="ARBA00022737"/>
    </source>
</evidence>
<dbReference type="PROSITE" id="PS50157">
    <property type="entry name" value="ZINC_FINGER_C2H2_2"/>
    <property type="match status" value="2"/>
</dbReference>
<feature type="region of interest" description="Disordered" evidence="13">
    <location>
        <begin position="697"/>
        <end position="718"/>
    </location>
</feature>
<evidence type="ECO:0000259" key="16">
    <source>
        <dbReference type="PROSITE" id="PS51184"/>
    </source>
</evidence>
<sequence length="1267" mass="141899">MVEVEVAPWIKGLPVAPEYRPSEAEFVDPISFVLRIEEEAGQFGICKIVPPTVKPRRKSLLPNLYRSIAAAGKSSGKKASIGLDANSLAGSKFTTRKQELGDHTHAQTRHSKGASYTLDQFEIKAKAFTRAQVGTSRDVVPVVLEALFWKTIEEDKPVTVEYADYIPGSAFPESDSEQGDGKKRKKSAVDREGWKLVNSPWNMRYLAKLQGSLLRFMPGEVQGVTSPLLYIAMLFSHWSWRTESHDLHFVDYLHLGAPKTWYVVPPGAAPAFEDVLRNQDDNSVVSPEVLVINGVPCCRLVQNPGEYVIVFPRAYNFSFSHSFNCGETSSLASPGWLKAAKQAAARKELLCRPPMVCHEKLLYQTALAFAKSSNAQDVRSSRLKHKMKVGAEEAVRTEFVNDMAKNQQVLDKLVSMTQARRVILKGDDGKESLSNLVNLGTIDSISLLSFVCETMEGADEKVGDDKTLGKNSPPRIDWGNVCCSICGILCYSCVVIVQPTSKASESIREGRLTVTDENHGQEDENGSSRKVLLPNGSRKAGRDNLQRPYIMCSEHALQVSLLLQGCGGSLVLVVYHPEYEMFDKNAKDFAMDMSIRCRFRDTTYDEENQQDLQLISAAIEAAERPDNGWIDHVQARLPATASFLENSRAETDEDDTELVVEKTSKEKKVVGRWCGRVWRHDQTHAILGGCRTASKVEDNQDELADSKTGKSKGGHDEDILKSEDYASLRKNCRKRKRTQMVAVWRVESEPQPCSTQISESLPSELEANDVKTENAASLDEDVKVSEPELRTENRSSEEVRPLPPLVCKEEKEENGKLELPCPEETTKPLVIVDCKEEPEIHREAVVLDEEAPQENVAAYKEVLPAPLEEPEQKSKEKEPEPVAAENEPVSVVITEDDGQHGAGSTLCFSNSVWHDVPISFSPTFHSSYMDEKPKAWPTAHRTPLKIGIPKRKRTQIASSLEASDEEKQLTDEDLEEDYDEEEEEEDEEEQNYSNVSASSVEDDERAVDEAAEYGLESRAKRTKRKSWKAQAAEEQEKAPRRGGAKKASTSTKRPGSEATKRKLAPGMVHSHGLHTCDFDGCTMSFRTASELALHKRNICTIKECSKRLCSHSYLMQHYRVHADDRPLKCPWKGCKKTFKWSWARTEHIRVHTGERPYACTECGKSYRARKGKAGMQQAGKESRISRPSDSQTRNLKALMEKGWMTPVLGTRTGTVRLRLREDLSGRFDELEHAWNGTGTGLGKAWILVNRHTGLEGWKVLWRLKFGF</sequence>
<dbReference type="GO" id="GO:0034647">
    <property type="term" value="F:histone H3K4me/H3K4me2/H3K4me3 demethylase activity"/>
    <property type="evidence" value="ECO:0000318"/>
    <property type="project" value="GO_Central"/>
</dbReference>
<keyword evidence="18" id="KW-1185">Reference proteome</keyword>
<feature type="compositionally biased region" description="Basic and acidic residues" evidence="13">
    <location>
        <begin position="508"/>
        <end position="522"/>
    </location>
</feature>
<gene>
    <name evidence="17" type="ORF">SELMODRAFT_438136</name>
</gene>
<keyword evidence="2" id="KW-0677">Repeat</keyword>
<keyword evidence="10" id="KW-0804">Transcription</keyword>
<dbReference type="InterPro" id="IPR003347">
    <property type="entry name" value="JmjC_dom"/>
</dbReference>
<keyword evidence="3 12" id="KW-0863">Zinc-finger</keyword>
<dbReference type="GO" id="GO:0010468">
    <property type="term" value="P:regulation of gene expression"/>
    <property type="evidence" value="ECO:0000318"/>
    <property type="project" value="GO_Central"/>
</dbReference>
<dbReference type="FunFam" id="3.30.160.60:FF:000747">
    <property type="entry name" value="Probable lysine-specific demethylase ELF6"/>
    <property type="match status" value="1"/>
</dbReference>
<feature type="domain" description="JmjC" evidence="16">
    <location>
        <begin position="195"/>
        <end position="348"/>
    </location>
</feature>
<keyword evidence="5" id="KW-0156">Chromatin regulator</keyword>
<feature type="compositionally biased region" description="Polar residues" evidence="13">
    <location>
        <begin position="751"/>
        <end position="761"/>
    </location>
</feature>
<dbReference type="AlphaFoldDB" id="D8QUC4"/>
<dbReference type="PROSITE" id="PS51184">
    <property type="entry name" value="JMJC"/>
    <property type="match status" value="1"/>
</dbReference>
<dbReference type="Proteomes" id="UP000001514">
    <property type="component" value="Unassembled WGS sequence"/>
</dbReference>
<dbReference type="GO" id="GO:0006338">
    <property type="term" value="P:chromatin remodeling"/>
    <property type="evidence" value="ECO:0000318"/>
    <property type="project" value="GO_Central"/>
</dbReference>
<evidence type="ECO:0000256" key="5">
    <source>
        <dbReference type="ARBA" id="ARBA00022853"/>
    </source>
</evidence>
<accession>D8QUC4</accession>